<dbReference type="InterPro" id="IPR014014">
    <property type="entry name" value="RNA_helicase_DEAD_Q_motif"/>
</dbReference>
<feature type="short sequence motif" description="Q motif" evidence="6">
    <location>
        <begin position="4"/>
        <end position="32"/>
    </location>
</feature>
<evidence type="ECO:0000256" key="4">
    <source>
        <dbReference type="ARBA" id="ARBA00022840"/>
    </source>
</evidence>
<dbReference type="Pfam" id="PF00270">
    <property type="entry name" value="DEAD"/>
    <property type="match status" value="1"/>
</dbReference>
<evidence type="ECO:0000256" key="2">
    <source>
        <dbReference type="ARBA" id="ARBA00022801"/>
    </source>
</evidence>
<comment type="caution">
    <text evidence="11">The sequence shown here is derived from an EMBL/GenBank/DDBJ whole genome shotgun (WGS) entry which is preliminary data.</text>
</comment>
<evidence type="ECO:0000259" key="10">
    <source>
        <dbReference type="PROSITE" id="PS51195"/>
    </source>
</evidence>
<feature type="region of interest" description="Disordered" evidence="7">
    <location>
        <begin position="426"/>
        <end position="552"/>
    </location>
</feature>
<keyword evidence="2" id="KW-0378">Hydrolase</keyword>
<dbReference type="PANTHER" id="PTHR47959">
    <property type="entry name" value="ATP-DEPENDENT RNA HELICASE RHLE-RELATED"/>
    <property type="match status" value="1"/>
</dbReference>
<dbReference type="InterPro" id="IPR014001">
    <property type="entry name" value="Helicase_ATP-bd"/>
</dbReference>
<dbReference type="CDD" id="cd18787">
    <property type="entry name" value="SF2_C_DEAD"/>
    <property type="match status" value="1"/>
</dbReference>
<dbReference type="Pfam" id="PF00271">
    <property type="entry name" value="Helicase_C"/>
    <property type="match status" value="1"/>
</dbReference>
<feature type="compositionally biased region" description="Low complexity" evidence="7">
    <location>
        <begin position="526"/>
        <end position="538"/>
    </location>
</feature>
<feature type="domain" description="Helicase C-terminal" evidence="9">
    <location>
        <begin position="228"/>
        <end position="377"/>
    </location>
</feature>
<evidence type="ECO:0000256" key="1">
    <source>
        <dbReference type="ARBA" id="ARBA00022741"/>
    </source>
</evidence>
<feature type="domain" description="DEAD-box RNA helicase Q" evidence="10">
    <location>
        <begin position="4"/>
        <end position="32"/>
    </location>
</feature>
<dbReference type="InterPro" id="IPR044742">
    <property type="entry name" value="DEAD/DEAH_RhlB"/>
</dbReference>
<reference evidence="11 12" key="1">
    <citation type="journal article" date="2023" name="Antonie Van Leeuwenhoek">
        <title>Mesoterricola silvestris gen. nov., sp. nov., Mesoterricola sediminis sp. nov., Geothrix oryzae sp. nov., Geothrix edaphica sp. nov., Geothrix rubra sp. nov., and Geothrix limicola sp. nov., six novel members of Acidobacteriota isolated from soils.</title>
        <authorList>
            <person name="Itoh H."/>
            <person name="Sugisawa Y."/>
            <person name="Mise K."/>
            <person name="Xu Z."/>
            <person name="Kuniyasu M."/>
            <person name="Ushijima N."/>
            <person name="Kawano K."/>
            <person name="Kobayashi E."/>
            <person name="Shiratori Y."/>
            <person name="Masuda Y."/>
            <person name="Senoo K."/>
        </authorList>
    </citation>
    <scope>NUCLEOTIDE SEQUENCE [LARGE SCALE GENOMIC DNA]</scope>
    <source>
        <strain evidence="11 12">Red804</strain>
    </source>
</reference>
<dbReference type="EMBL" id="BSDE01000001">
    <property type="protein sequence ID" value="GLH71915.1"/>
    <property type="molecule type" value="Genomic_DNA"/>
</dbReference>
<dbReference type="Proteomes" id="UP001165069">
    <property type="component" value="Unassembled WGS sequence"/>
</dbReference>
<feature type="compositionally biased region" description="Basic and acidic residues" evidence="7">
    <location>
        <begin position="458"/>
        <end position="523"/>
    </location>
</feature>
<evidence type="ECO:0000256" key="7">
    <source>
        <dbReference type="SAM" id="MobiDB-lite"/>
    </source>
</evidence>
<feature type="compositionally biased region" description="Basic and acidic residues" evidence="7">
    <location>
        <begin position="432"/>
        <end position="451"/>
    </location>
</feature>
<dbReference type="SMART" id="SM00487">
    <property type="entry name" value="DEXDc"/>
    <property type="match status" value="1"/>
</dbReference>
<dbReference type="RefSeq" id="WP_285569633.1">
    <property type="nucleotide sequence ID" value="NZ_BSDE01000001.1"/>
</dbReference>
<dbReference type="PROSITE" id="PS51194">
    <property type="entry name" value="HELICASE_CTER"/>
    <property type="match status" value="1"/>
</dbReference>
<feature type="domain" description="Helicase ATP-binding" evidence="8">
    <location>
        <begin position="35"/>
        <end position="202"/>
    </location>
</feature>
<evidence type="ECO:0000256" key="5">
    <source>
        <dbReference type="ARBA" id="ARBA00038437"/>
    </source>
</evidence>
<dbReference type="PROSITE" id="PS51192">
    <property type="entry name" value="HELICASE_ATP_BIND_1"/>
    <property type="match status" value="1"/>
</dbReference>
<keyword evidence="4" id="KW-0067">ATP-binding</keyword>
<evidence type="ECO:0000259" key="8">
    <source>
        <dbReference type="PROSITE" id="PS51192"/>
    </source>
</evidence>
<accession>A0ABQ5QCQ8</accession>
<keyword evidence="12" id="KW-1185">Reference proteome</keyword>
<dbReference type="PROSITE" id="PS51195">
    <property type="entry name" value="Q_MOTIF"/>
    <property type="match status" value="1"/>
</dbReference>
<protein>
    <submittedName>
        <fullName evidence="11">ATP-dependent RNA helicase DeaD</fullName>
    </submittedName>
</protein>
<dbReference type="InterPro" id="IPR001650">
    <property type="entry name" value="Helicase_C-like"/>
</dbReference>
<dbReference type="InterPro" id="IPR027417">
    <property type="entry name" value="P-loop_NTPase"/>
</dbReference>
<evidence type="ECO:0000259" key="9">
    <source>
        <dbReference type="PROSITE" id="PS51194"/>
    </source>
</evidence>
<proteinExistence type="inferred from homology"/>
<evidence type="ECO:0000256" key="6">
    <source>
        <dbReference type="PROSITE-ProRule" id="PRU00552"/>
    </source>
</evidence>
<dbReference type="CDD" id="cd00268">
    <property type="entry name" value="DEADc"/>
    <property type="match status" value="1"/>
</dbReference>
<keyword evidence="1" id="KW-0547">Nucleotide-binding</keyword>
<dbReference type="SUPFAM" id="SSF52540">
    <property type="entry name" value="P-loop containing nucleoside triphosphate hydrolases"/>
    <property type="match status" value="1"/>
</dbReference>
<organism evidence="11 12">
    <name type="scientific">Geothrix limicola</name>
    <dbReference type="NCBI Taxonomy" id="2927978"/>
    <lineage>
        <taxon>Bacteria</taxon>
        <taxon>Pseudomonadati</taxon>
        <taxon>Acidobacteriota</taxon>
        <taxon>Holophagae</taxon>
        <taxon>Holophagales</taxon>
        <taxon>Holophagaceae</taxon>
        <taxon>Geothrix</taxon>
    </lineage>
</organism>
<name>A0ABQ5QCQ8_9BACT</name>
<keyword evidence="3 11" id="KW-0347">Helicase</keyword>
<dbReference type="PANTHER" id="PTHR47959:SF1">
    <property type="entry name" value="ATP-DEPENDENT RNA HELICASE DBPA"/>
    <property type="match status" value="1"/>
</dbReference>
<evidence type="ECO:0000313" key="12">
    <source>
        <dbReference type="Proteomes" id="UP001165069"/>
    </source>
</evidence>
<sequence length="552" mass="59747">MSDTTFAALGCSEALLAALAKRGFESPMPVQAQTIVPGLAGRDLLVQSRTGSGKTLAFGLPLLQRLSDERRTQALILAPTRELAQQVGAELHSLVPKLPIASLVGGMSYTPQLRALQMGSPVVVGTPGRVMDHMERGTLDLSQVSMIVLDECDEMLNMGFLEDVETILAKVPANPQTFLFSATLPAPIAKLAKRFLKDPVQLQLTEAGETASHADIAHTPVLVPDHQQVRALVNLLLKDQPSSALIFTKTKAQTEEVAEELTVSGLPAAFLHGDLAQATRTRILGQFKDGKLRYLVATDVAARGLDIGGLPLVVHMGIPTQLESYIHRSGRTGRAGAKGTSMALVGWKESRILLAWGRRGGLKLDWRPVPTPAEIRESQAAKLLDGIQGSASAALIHQATQMLKDADPVRLVAGLLGLVQADQASGFELPNEPEKKPKSKFDSPRERKEGGPRPQRTYAERAAARGTERPDSAFSKTRPDGSFKPRSDFEERPRPYAKPRPDVAEKPRKAWEERPTAKAETPRPWKPSAKAGAKPAGKYGEDRPAKTWKKKG</sequence>
<dbReference type="GO" id="GO:0004386">
    <property type="term" value="F:helicase activity"/>
    <property type="evidence" value="ECO:0007669"/>
    <property type="project" value="UniProtKB-KW"/>
</dbReference>
<evidence type="ECO:0000313" key="11">
    <source>
        <dbReference type="EMBL" id="GLH71915.1"/>
    </source>
</evidence>
<dbReference type="InterPro" id="IPR050079">
    <property type="entry name" value="DEAD_box_RNA_helicase"/>
</dbReference>
<dbReference type="InterPro" id="IPR011545">
    <property type="entry name" value="DEAD/DEAH_box_helicase_dom"/>
</dbReference>
<gene>
    <name evidence="11" type="primary">deaD</name>
    <name evidence="11" type="ORF">GETHLI_04170</name>
</gene>
<dbReference type="Gene3D" id="3.40.50.300">
    <property type="entry name" value="P-loop containing nucleotide triphosphate hydrolases"/>
    <property type="match status" value="2"/>
</dbReference>
<evidence type="ECO:0000256" key="3">
    <source>
        <dbReference type="ARBA" id="ARBA00022806"/>
    </source>
</evidence>
<dbReference type="SMART" id="SM00490">
    <property type="entry name" value="HELICc"/>
    <property type="match status" value="1"/>
</dbReference>
<comment type="similarity">
    <text evidence="5">Belongs to the DEAD box helicase family.</text>
</comment>